<dbReference type="PANTHER" id="PTHR30329:SF21">
    <property type="entry name" value="LIPOPROTEIN YIAD-RELATED"/>
    <property type="match status" value="1"/>
</dbReference>
<dbReference type="GO" id="GO:0004553">
    <property type="term" value="F:hydrolase activity, hydrolyzing O-glycosyl compounds"/>
    <property type="evidence" value="ECO:0007669"/>
    <property type="project" value="UniProtKB-ARBA"/>
</dbReference>
<comment type="caution">
    <text evidence="8">The sequence shown here is derived from an EMBL/GenBank/DDBJ whole genome shotgun (WGS) entry which is preliminary data.</text>
</comment>
<feature type="compositionally biased region" description="Low complexity" evidence="5">
    <location>
        <begin position="75"/>
        <end position="88"/>
    </location>
</feature>
<dbReference type="GO" id="GO:0009279">
    <property type="term" value="C:cell outer membrane"/>
    <property type="evidence" value="ECO:0007669"/>
    <property type="project" value="UniProtKB-SubCell"/>
</dbReference>
<dbReference type="Pfam" id="PF00691">
    <property type="entry name" value="OmpA"/>
    <property type="match status" value="1"/>
</dbReference>
<name>A0A4R2EKY0_9BACT</name>
<keyword evidence="3" id="KW-0998">Cell outer membrane</keyword>
<dbReference type="RefSeq" id="WP_131838888.1">
    <property type="nucleotide sequence ID" value="NZ_SLWB01000005.1"/>
</dbReference>
<comment type="subcellular location">
    <subcellularLocation>
        <location evidence="1">Cell outer membrane</location>
    </subcellularLocation>
</comment>
<accession>A0A4R2EKY0</accession>
<dbReference type="Gene3D" id="3.30.1330.60">
    <property type="entry name" value="OmpA-like domain"/>
    <property type="match status" value="1"/>
</dbReference>
<dbReference type="Gene3D" id="2.60.120.200">
    <property type="match status" value="1"/>
</dbReference>
<dbReference type="InterPro" id="IPR036737">
    <property type="entry name" value="OmpA-like_sf"/>
</dbReference>
<dbReference type="AlphaFoldDB" id="A0A4R2EKY0"/>
<dbReference type="EMBL" id="SLWB01000005">
    <property type="protein sequence ID" value="TCN68867.1"/>
    <property type="molecule type" value="Genomic_DNA"/>
</dbReference>
<dbReference type="InterPro" id="IPR006665">
    <property type="entry name" value="OmpA-like"/>
</dbReference>
<dbReference type="SUPFAM" id="SSF103088">
    <property type="entry name" value="OmpA-like"/>
    <property type="match status" value="1"/>
</dbReference>
<feature type="domain" description="OmpA-like" evidence="7">
    <location>
        <begin position="313"/>
        <end position="428"/>
    </location>
</feature>
<evidence type="ECO:0000256" key="3">
    <source>
        <dbReference type="ARBA" id="ARBA00023237"/>
    </source>
</evidence>
<dbReference type="InterPro" id="IPR050330">
    <property type="entry name" value="Bact_OuterMem_StrucFunc"/>
</dbReference>
<feature type="compositionally biased region" description="Basic and acidic residues" evidence="5">
    <location>
        <begin position="51"/>
        <end position="61"/>
    </location>
</feature>
<evidence type="ECO:0000313" key="8">
    <source>
        <dbReference type="EMBL" id="TCN68867.1"/>
    </source>
</evidence>
<dbReference type="InterPro" id="IPR013320">
    <property type="entry name" value="ConA-like_dom_sf"/>
</dbReference>
<feature type="chain" id="PRO_5020342036" evidence="6">
    <location>
        <begin position="23"/>
        <end position="428"/>
    </location>
</feature>
<evidence type="ECO:0000256" key="4">
    <source>
        <dbReference type="PROSITE-ProRule" id="PRU00473"/>
    </source>
</evidence>
<dbReference type="PRINTS" id="PR01021">
    <property type="entry name" value="OMPADOMAIN"/>
</dbReference>
<dbReference type="PRINTS" id="PR01023">
    <property type="entry name" value="NAFLGMOTY"/>
</dbReference>
<dbReference type="OrthoDB" id="1108826at2"/>
<protein>
    <submittedName>
        <fullName evidence="8">OmpA family protein</fullName>
    </submittedName>
</protein>
<gene>
    <name evidence="8" type="ORF">CLV25_10569</name>
</gene>
<dbReference type="GO" id="GO:0005975">
    <property type="term" value="P:carbohydrate metabolic process"/>
    <property type="evidence" value="ECO:0007669"/>
    <property type="project" value="UniProtKB-ARBA"/>
</dbReference>
<reference evidence="8 9" key="1">
    <citation type="submission" date="2019-03" db="EMBL/GenBank/DDBJ databases">
        <title>Genomic Encyclopedia of Archaeal and Bacterial Type Strains, Phase II (KMG-II): from individual species to whole genera.</title>
        <authorList>
            <person name="Goeker M."/>
        </authorList>
    </citation>
    <scope>NUCLEOTIDE SEQUENCE [LARGE SCALE GENOMIC DNA]</scope>
    <source>
        <strain evidence="8 9">RL-C</strain>
    </source>
</reference>
<evidence type="ECO:0000256" key="6">
    <source>
        <dbReference type="SAM" id="SignalP"/>
    </source>
</evidence>
<evidence type="ECO:0000256" key="5">
    <source>
        <dbReference type="SAM" id="MobiDB-lite"/>
    </source>
</evidence>
<evidence type="ECO:0000256" key="2">
    <source>
        <dbReference type="ARBA" id="ARBA00023136"/>
    </source>
</evidence>
<evidence type="ECO:0000313" key="9">
    <source>
        <dbReference type="Proteomes" id="UP000294830"/>
    </source>
</evidence>
<dbReference type="SUPFAM" id="SSF49899">
    <property type="entry name" value="Concanavalin A-like lectins/glucanases"/>
    <property type="match status" value="1"/>
</dbReference>
<keyword evidence="2 4" id="KW-0472">Membrane</keyword>
<keyword evidence="9" id="KW-1185">Reference proteome</keyword>
<dbReference type="CDD" id="cd07185">
    <property type="entry name" value="OmpA_C-like"/>
    <property type="match status" value="1"/>
</dbReference>
<dbReference type="PROSITE" id="PS51123">
    <property type="entry name" value="OMPA_2"/>
    <property type="match status" value="1"/>
</dbReference>
<organism evidence="8 9">
    <name type="scientific">Acetobacteroides hydrogenigenes</name>
    <dbReference type="NCBI Taxonomy" id="979970"/>
    <lineage>
        <taxon>Bacteria</taxon>
        <taxon>Pseudomonadati</taxon>
        <taxon>Bacteroidota</taxon>
        <taxon>Bacteroidia</taxon>
        <taxon>Bacteroidales</taxon>
        <taxon>Rikenellaceae</taxon>
        <taxon>Acetobacteroides</taxon>
    </lineage>
</organism>
<evidence type="ECO:0000259" key="7">
    <source>
        <dbReference type="PROSITE" id="PS51123"/>
    </source>
</evidence>
<feature type="region of interest" description="Disordered" evidence="5">
    <location>
        <begin position="51"/>
        <end position="92"/>
    </location>
</feature>
<keyword evidence="6" id="KW-0732">Signal</keyword>
<dbReference type="InterPro" id="IPR006664">
    <property type="entry name" value="OMP_bac"/>
</dbReference>
<dbReference type="Proteomes" id="UP000294830">
    <property type="component" value="Unassembled WGS sequence"/>
</dbReference>
<feature type="region of interest" description="Disordered" evidence="5">
    <location>
        <begin position="397"/>
        <end position="428"/>
    </location>
</feature>
<sequence>MKSTTLLLICTMVIALSASTNAQLLEKTIKKVGKKVEKEAEKRTDQKVNKGIDKAFDKAEEGVDSTVKGDGTNNQKQPAQQGKPKQGASATGEQPQAVLTWAKYDFVPGSQIIFEDNLQDEQNGEFPSKWDLVFGIVENANLNGDNVIMFRKCNINAYDGIVPLMKNSNEDYLPDEFTIEFDAYYEKYNNSYRIFLLDAKNQKNLDKSNNLSSRHFLRFDQNAADGKNIAKGFYPGFSNADTKSIPGWRHIAISFNKRALKAYIDDARVINIPNVDFNPVGFTVGFHNPSGNINGYIKNVRIAKGAVPLYSKILTDGKFVTTGIKFDVNQATIKPESMGTINYVVKMMNDHPELNFCVEGHTDSDGADAANKTLSEKRAAAVRNELINQGISANRLTSKGWGESKPVTSNDTPEGKAQNRRVEFVKVK</sequence>
<dbReference type="PANTHER" id="PTHR30329">
    <property type="entry name" value="STATOR ELEMENT OF FLAGELLAR MOTOR COMPLEX"/>
    <property type="match status" value="1"/>
</dbReference>
<proteinExistence type="predicted"/>
<evidence type="ECO:0000256" key="1">
    <source>
        <dbReference type="ARBA" id="ARBA00004442"/>
    </source>
</evidence>
<feature type="signal peptide" evidence="6">
    <location>
        <begin position="1"/>
        <end position="22"/>
    </location>
</feature>